<dbReference type="InterPro" id="IPR002559">
    <property type="entry name" value="Transposase_11"/>
</dbReference>
<dbReference type="Proteomes" id="UP001194714">
    <property type="component" value="Unassembled WGS sequence"/>
</dbReference>
<comment type="caution">
    <text evidence="3">The sequence shown here is derived from an EMBL/GenBank/DDBJ whole genome shotgun (WGS) entry which is preliminary data.</text>
</comment>
<organism evidence="3 4">
    <name type="scientific">Candidatus Neptunichlamydia vexilliferae</name>
    <dbReference type="NCBI Taxonomy" id="1651774"/>
    <lineage>
        <taxon>Bacteria</taxon>
        <taxon>Pseudomonadati</taxon>
        <taxon>Chlamydiota</taxon>
        <taxon>Chlamydiia</taxon>
        <taxon>Parachlamydiales</taxon>
        <taxon>Simkaniaceae</taxon>
        <taxon>Candidatus Neptunichlamydia</taxon>
    </lineage>
</organism>
<dbReference type="RefSeq" id="WP_194847882.1">
    <property type="nucleotide sequence ID" value="NZ_JAAEJV010000028.1"/>
</dbReference>
<evidence type="ECO:0000313" key="4">
    <source>
        <dbReference type="Proteomes" id="UP001194714"/>
    </source>
</evidence>
<evidence type="ECO:0000313" key="3">
    <source>
        <dbReference type="EMBL" id="MBF5059579.1"/>
    </source>
</evidence>
<reference evidence="3 4" key="1">
    <citation type="submission" date="2020-01" db="EMBL/GenBank/DDBJ databases">
        <title>Draft genome sequence of Cand. Neptunochlamydia vexilliferae K9.</title>
        <authorList>
            <person name="Schulz F."/>
            <person name="Koestlbacher S."/>
            <person name="Wascher F."/>
            <person name="Pizzetti I."/>
            <person name="Horn M."/>
        </authorList>
    </citation>
    <scope>NUCLEOTIDE SEQUENCE [LARGE SCALE GENOMIC DNA]</scope>
    <source>
        <strain evidence="3 4">K9</strain>
    </source>
</reference>
<gene>
    <name evidence="3" type="ORF">NEPTK9_001095</name>
</gene>
<dbReference type="PANTHER" id="PTHR35604:SF2">
    <property type="entry name" value="TRANSPOSASE INSH FOR INSERTION SEQUENCE ELEMENT IS5A-RELATED"/>
    <property type="match status" value="1"/>
</dbReference>
<evidence type="ECO:0000259" key="1">
    <source>
        <dbReference type="Pfam" id="PF01609"/>
    </source>
</evidence>
<sequence>MAKIAQLEFFGWEEVENLGDLERLKLVIETIPDEKLMQTLEKVRGKGRNDYPVRAMWNSVLAGVVFEHRSVNSLIRELRRNAQLRELCGFDLFRAAPGKSAYNRFLSSLIKHQAELDEMFRSLVEELMKLLPDFGKDLAVDGKNLKSLANKTSSKKGDLRGEHDADWGKKKKKGLRKDGTTWEKVTEWFGFRLHLISDAKYELPVHFEVTKASCSEVKVAEKLTEELSQKHPDLVERSEHFMADRGYDSTKLINKLWDQYHIKPVIDIRKMWKDGEVSRTIDHPKFTNICYNQRGVVTCHCPKTGEVKELAYKGFEEKRDALKYQCPMKAYGMSCPGAKQCPVKNTVRIPRSLDRRIFTPLPRSTYKWGRLYKMRTSIERINSRIDESFGFEKHFIRGLSKMKFRMGLALTVMLTLAVGRIRSKQEHLTHIPQVSVES</sequence>
<name>A0ABS0AZL9_9BACT</name>
<accession>A0ABS0AZL9</accession>
<dbReference type="PANTHER" id="PTHR35604">
    <property type="entry name" value="TRANSPOSASE INSH FOR INSERTION SEQUENCE ELEMENT IS5A-RELATED"/>
    <property type="match status" value="1"/>
</dbReference>
<dbReference type="EMBL" id="JAAEJV010000028">
    <property type="protein sequence ID" value="MBF5059579.1"/>
    <property type="molecule type" value="Genomic_DNA"/>
</dbReference>
<evidence type="ECO:0008006" key="5">
    <source>
        <dbReference type="Google" id="ProtNLM"/>
    </source>
</evidence>
<dbReference type="InterPro" id="IPR008490">
    <property type="entry name" value="Transposase_InsH_N"/>
</dbReference>
<feature type="domain" description="Transposase IS4-like" evidence="1">
    <location>
        <begin position="173"/>
        <end position="412"/>
    </location>
</feature>
<dbReference type="Pfam" id="PF01609">
    <property type="entry name" value="DDE_Tnp_1"/>
    <property type="match status" value="1"/>
</dbReference>
<evidence type="ECO:0000259" key="2">
    <source>
        <dbReference type="Pfam" id="PF05598"/>
    </source>
</evidence>
<proteinExistence type="predicted"/>
<feature type="domain" description="Transposase InsH N-terminal" evidence="2">
    <location>
        <begin position="23"/>
        <end position="106"/>
    </location>
</feature>
<keyword evidence="4" id="KW-1185">Reference proteome</keyword>
<protein>
    <recommendedName>
        <fullName evidence="5">DDE transposase</fullName>
    </recommendedName>
</protein>
<dbReference type="Pfam" id="PF05598">
    <property type="entry name" value="DUF772"/>
    <property type="match status" value="1"/>
</dbReference>